<dbReference type="AlphaFoldDB" id="A0A949PLZ3"/>
<evidence type="ECO:0000256" key="11">
    <source>
        <dbReference type="SAM" id="Phobius"/>
    </source>
</evidence>
<keyword evidence="7" id="KW-0249">Electron transport</keyword>
<dbReference type="GO" id="GO:0046872">
    <property type="term" value="F:metal ion binding"/>
    <property type="evidence" value="ECO:0007669"/>
    <property type="project" value="UniProtKB-KW"/>
</dbReference>
<keyword evidence="10 11" id="KW-0472">Membrane</keyword>
<evidence type="ECO:0000256" key="7">
    <source>
        <dbReference type="ARBA" id="ARBA00022982"/>
    </source>
</evidence>
<feature type="transmembrane region" description="Helical" evidence="11">
    <location>
        <begin position="141"/>
        <end position="161"/>
    </location>
</feature>
<keyword evidence="4" id="KW-0349">Heme</keyword>
<evidence type="ECO:0000256" key="5">
    <source>
        <dbReference type="ARBA" id="ARBA00022692"/>
    </source>
</evidence>
<dbReference type="GO" id="GO:0020037">
    <property type="term" value="F:heme binding"/>
    <property type="evidence" value="ECO:0007669"/>
    <property type="project" value="TreeGrafter"/>
</dbReference>
<dbReference type="Pfam" id="PF01292">
    <property type="entry name" value="Ni_hydr_CYTB"/>
    <property type="match status" value="1"/>
</dbReference>
<dbReference type="PANTHER" id="PTHR30529:SF1">
    <property type="entry name" value="CYTOCHROME B561 HOMOLOG 2"/>
    <property type="match status" value="1"/>
</dbReference>
<protein>
    <submittedName>
        <fullName evidence="13">Cytochrome b</fullName>
    </submittedName>
</protein>
<keyword evidence="6" id="KW-0479">Metal-binding</keyword>
<evidence type="ECO:0000256" key="6">
    <source>
        <dbReference type="ARBA" id="ARBA00022723"/>
    </source>
</evidence>
<comment type="cofactor">
    <cofactor evidence="1">
        <name>heme b</name>
        <dbReference type="ChEBI" id="CHEBI:60344"/>
    </cofactor>
</comment>
<dbReference type="InterPro" id="IPR052168">
    <property type="entry name" value="Cytochrome_b561_oxidase"/>
</dbReference>
<gene>
    <name evidence="13" type="ORF">KUG47_08380</name>
</gene>
<dbReference type="RefSeq" id="WP_217677518.1">
    <property type="nucleotide sequence ID" value="NZ_JAHRVA010000003.1"/>
</dbReference>
<evidence type="ECO:0000256" key="3">
    <source>
        <dbReference type="ARBA" id="ARBA00022448"/>
    </source>
</evidence>
<reference evidence="13 14" key="1">
    <citation type="submission" date="2021-06" db="EMBL/GenBank/DDBJ databases">
        <title>Falsochrobactrum tianjin sp.nov., a new petroleum-degrading bacteria isolated from oily soils.</title>
        <authorList>
            <person name="Chen G."/>
            <person name="Chen H."/>
            <person name="Tian J."/>
            <person name="Qing J."/>
            <person name="Zhong L."/>
            <person name="Ma W."/>
            <person name="Song Y."/>
            <person name="Cui X."/>
            <person name="Yan B."/>
        </authorList>
    </citation>
    <scope>NUCLEOTIDE SEQUENCE [LARGE SCALE GENOMIC DNA]</scope>
    <source>
        <strain evidence="13 14">TDYN1</strain>
    </source>
</reference>
<sequence>MILKNTPDKYGAIAIAFHWTSALIAIGLFASGLWMTSLSYYSPWYHTAPELHKGFGMILVGLSLARFTWKSIAGSPEGIGNAFEKKAASIMHILLYVLLISLFMSGYVIATADGRPVNVLGLFEFPALFAAKGSEAIAGKVHLFSAWSLAVMVCLHAAAALKHHFVDRDGVFIRMLGIASK</sequence>
<evidence type="ECO:0000259" key="12">
    <source>
        <dbReference type="Pfam" id="PF01292"/>
    </source>
</evidence>
<evidence type="ECO:0000256" key="9">
    <source>
        <dbReference type="ARBA" id="ARBA00023004"/>
    </source>
</evidence>
<keyword evidence="5 11" id="KW-0812">Transmembrane</keyword>
<evidence type="ECO:0000256" key="1">
    <source>
        <dbReference type="ARBA" id="ARBA00001970"/>
    </source>
</evidence>
<dbReference type="PANTHER" id="PTHR30529">
    <property type="entry name" value="CYTOCHROME B561"/>
    <property type="match status" value="1"/>
</dbReference>
<feature type="transmembrane region" description="Helical" evidence="11">
    <location>
        <begin position="93"/>
        <end position="110"/>
    </location>
</feature>
<organism evidence="13 14">
    <name type="scientific">Falsochrobactrum tianjinense</name>
    <dbReference type="NCBI Taxonomy" id="2706015"/>
    <lineage>
        <taxon>Bacteria</taxon>
        <taxon>Pseudomonadati</taxon>
        <taxon>Pseudomonadota</taxon>
        <taxon>Alphaproteobacteria</taxon>
        <taxon>Hyphomicrobiales</taxon>
        <taxon>Brucellaceae</taxon>
        <taxon>Falsochrobactrum</taxon>
    </lineage>
</organism>
<evidence type="ECO:0000256" key="8">
    <source>
        <dbReference type="ARBA" id="ARBA00022989"/>
    </source>
</evidence>
<proteinExistence type="predicted"/>
<comment type="subcellular location">
    <subcellularLocation>
        <location evidence="2">Membrane</location>
        <topology evidence="2">Multi-pass membrane protein</topology>
    </subcellularLocation>
</comment>
<dbReference type="EMBL" id="JAHRVA010000003">
    <property type="protein sequence ID" value="MBV2143513.1"/>
    <property type="molecule type" value="Genomic_DNA"/>
</dbReference>
<feature type="transmembrane region" description="Helical" evidence="11">
    <location>
        <begin position="12"/>
        <end position="34"/>
    </location>
</feature>
<dbReference type="Proteomes" id="UP000752297">
    <property type="component" value="Unassembled WGS sequence"/>
</dbReference>
<evidence type="ECO:0000313" key="13">
    <source>
        <dbReference type="EMBL" id="MBV2143513.1"/>
    </source>
</evidence>
<dbReference type="GO" id="GO:0005886">
    <property type="term" value="C:plasma membrane"/>
    <property type="evidence" value="ECO:0007669"/>
    <property type="project" value="TreeGrafter"/>
</dbReference>
<dbReference type="InterPro" id="IPR011577">
    <property type="entry name" value="Cyt_b561_bac/Ni-Hgenase"/>
</dbReference>
<comment type="caution">
    <text evidence="13">The sequence shown here is derived from an EMBL/GenBank/DDBJ whole genome shotgun (WGS) entry which is preliminary data.</text>
</comment>
<evidence type="ECO:0000256" key="2">
    <source>
        <dbReference type="ARBA" id="ARBA00004141"/>
    </source>
</evidence>
<evidence type="ECO:0000256" key="10">
    <source>
        <dbReference type="ARBA" id="ARBA00023136"/>
    </source>
</evidence>
<keyword evidence="8 11" id="KW-1133">Transmembrane helix</keyword>
<keyword evidence="14" id="KW-1185">Reference proteome</keyword>
<keyword evidence="9" id="KW-0408">Iron</keyword>
<dbReference type="GO" id="GO:0009055">
    <property type="term" value="F:electron transfer activity"/>
    <property type="evidence" value="ECO:0007669"/>
    <property type="project" value="InterPro"/>
</dbReference>
<name>A0A949PLZ3_9HYPH</name>
<evidence type="ECO:0000256" key="4">
    <source>
        <dbReference type="ARBA" id="ARBA00022617"/>
    </source>
</evidence>
<keyword evidence="3" id="KW-0813">Transport</keyword>
<accession>A0A949PLZ3</accession>
<evidence type="ECO:0000313" key="14">
    <source>
        <dbReference type="Proteomes" id="UP000752297"/>
    </source>
</evidence>
<feature type="domain" description="Cytochrome b561 bacterial/Ni-hydrogenase" evidence="12">
    <location>
        <begin position="10"/>
        <end position="177"/>
    </location>
</feature>